<reference evidence="2" key="1">
    <citation type="submission" date="2021-04" db="EMBL/GenBank/DDBJ databases">
        <title>The complete genome sequence of Caulobacter sp. S6.</title>
        <authorList>
            <person name="Tang Y."/>
            <person name="Ouyang W."/>
            <person name="Liu Q."/>
            <person name="Huang B."/>
            <person name="Guo Z."/>
            <person name="Lei P."/>
        </authorList>
    </citation>
    <scope>NUCLEOTIDE SEQUENCE</scope>
    <source>
        <strain evidence="2">S6</strain>
        <plasmid evidence="2">unnamed</plasmid>
    </source>
</reference>
<geneLocation type="plasmid" evidence="2 3">
    <name>unnamed</name>
</geneLocation>
<gene>
    <name evidence="2" type="ORF">KCG34_25730</name>
</gene>
<evidence type="ECO:0000313" key="3">
    <source>
        <dbReference type="Proteomes" id="UP000676409"/>
    </source>
</evidence>
<evidence type="ECO:0000313" key="2">
    <source>
        <dbReference type="EMBL" id="QUD90959.1"/>
    </source>
</evidence>
<dbReference type="Proteomes" id="UP000676409">
    <property type="component" value="Plasmid unnamed"/>
</dbReference>
<sequence length="224" mass="25089">MVDKRRRNARPSHYRPRTEAQKQRRKALWEARAEERKARQKGATEADLLARLDELEVALRDQGQAGIHGRRHSRPLDEITDDAERFSVLKARVERLEALWSINRRKRETRGKIIVGGALLAELVDATASGDRSLLTSILDILDRRVETVRDRLTVRELLGDAPLPLRPGGDPDDELDEALKAATESAPDFDALVQSAMAEEAAFLPSAIDPDYADLDANWTSPA</sequence>
<feature type="compositionally biased region" description="Basic and acidic residues" evidence="1">
    <location>
        <begin position="16"/>
        <end position="43"/>
    </location>
</feature>
<dbReference type="RefSeq" id="WP_211941005.1">
    <property type="nucleotide sequence ID" value="NZ_CP073079.1"/>
</dbReference>
<organism evidence="2 3">
    <name type="scientific">Phenylobacterium montanum</name>
    <dbReference type="NCBI Taxonomy" id="2823693"/>
    <lineage>
        <taxon>Bacteria</taxon>
        <taxon>Pseudomonadati</taxon>
        <taxon>Pseudomonadota</taxon>
        <taxon>Alphaproteobacteria</taxon>
        <taxon>Caulobacterales</taxon>
        <taxon>Caulobacteraceae</taxon>
        <taxon>Phenylobacterium</taxon>
    </lineage>
</organism>
<feature type="compositionally biased region" description="Basic residues" evidence="1">
    <location>
        <begin position="1"/>
        <end position="15"/>
    </location>
</feature>
<name>A0A975IXT4_9CAUL</name>
<evidence type="ECO:0000256" key="1">
    <source>
        <dbReference type="SAM" id="MobiDB-lite"/>
    </source>
</evidence>
<keyword evidence="2" id="KW-0614">Plasmid</keyword>
<feature type="region of interest" description="Disordered" evidence="1">
    <location>
        <begin position="1"/>
        <end position="43"/>
    </location>
</feature>
<dbReference type="AlphaFoldDB" id="A0A975IXT4"/>
<dbReference type="EMBL" id="CP073079">
    <property type="protein sequence ID" value="QUD90959.1"/>
    <property type="molecule type" value="Genomic_DNA"/>
</dbReference>
<keyword evidence="3" id="KW-1185">Reference proteome</keyword>
<protein>
    <submittedName>
        <fullName evidence="2">Uncharacterized protein</fullName>
    </submittedName>
</protein>
<accession>A0A975IXT4</accession>
<proteinExistence type="predicted"/>
<dbReference type="KEGG" id="caul:KCG34_25730"/>